<gene>
    <name evidence="1" type="ORF">S01H1_40239</name>
</gene>
<dbReference type="AlphaFoldDB" id="X0UZ35"/>
<name>X0UZ35_9ZZZZ</name>
<protein>
    <submittedName>
        <fullName evidence="1">Uncharacterized protein</fullName>
    </submittedName>
</protein>
<dbReference type="EMBL" id="BARS01025464">
    <property type="protein sequence ID" value="GAG04442.1"/>
    <property type="molecule type" value="Genomic_DNA"/>
</dbReference>
<organism evidence="1">
    <name type="scientific">marine sediment metagenome</name>
    <dbReference type="NCBI Taxonomy" id="412755"/>
    <lineage>
        <taxon>unclassified sequences</taxon>
        <taxon>metagenomes</taxon>
        <taxon>ecological metagenomes</taxon>
    </lineage>
</organism>
<comment type="caution">
    <text evidence="1">The sequence shown here is derived from an EMBL/GenBank/DDBJ whole genome shotgun (WGS) entry which is preliminary data.</text>
</comment>
<accession>X0UZ35</accession>
<reference evidence="1" key="1">
    <citation type="journal article" date="2014" name="Front. Microbiol.">
        <title>High frequency of phylogenetically diverse reductive dehalogenase-homologous genes in deep subseafloor sedimentary metagenomes.</title>
        <authorList>
            <person name="Kawai M."/>
            <person name="Futagami T."/>
            <person name="Toyoda A."/>
            <person name="Takaki Y."/>
            <person name="Nishi S."/>
            <person name="Hori S."/>
            <person name="Arai W."/>
            <person name="Tsubouchi T."/>
            <person name="Morono Y."/>
            <person name="Uchiyama I."/>
            <person name="Ito T."/>
            <person name="Fujiyama A."/>
            <person name="Inagaki F."/>
            <person name="Takami H."/>
        </authorList>
    </citation>
    <scope>NUCLEOTIDE SEQUENCE</scope>
    <source>
        <strain evidence="1">Expedition CK06-06</strain>
    </source>
</reference>
<proteinExistence type="predicted"/>
<evidence type="ECO:0000313" key="1">
    <source>
        <dbReference type="EMBL" id="GAG04442.1"/>
    </source>
</evidence>
<sequence length="138" mass="16791">MKTKIDPNYIAALEKAIVEKYGKDAVQDFRNEWAETKEKEYLNQLKEMRVKRDRLSSHREEIKVGDVTITKRQSRQKENRTCPVCKTYSFSRRDDLYMNRFKGCYNCYTDFIEHREEAWKNGDRPTQEYIDYATRRRK</sequence>